<dbReference type="RefSeq" id="WP_214170080.1">
    <property type="nucleotide sequence ID" value="NZ_JAHCVJ010000001.1"/>
</dbReference>
<dbReference type="Gene3D" id="3.40.50.360">
    <property type="match status" value="1"/>
</dbReference>
<protein>
    <submittedName>
        <fullName evidence="4">NAD(P)H-dependent oxidoreductase</fullName>
    </submittedName>
</protein>
<dbReference type="AlphaFoldDB" id="A0AAW4L1G3"/>
<keyword evidence="5" id="KW-1185">Reference proteome</keyword>
<sequence>MITILNLSRREQGINDTVCDLLRAGLAEKQLATQYIKLRELTIGYCNNCRSCMKAPGKELGRCPLNDDMDSLVTALLQSKAIILSAPINCYDLPSILRVVIERMAVFCHWPDDSYSPKVRELEKKINGILITTSALPGVMVPIVTSARKTFRLFAKPIGIKRIDYFHMGFKGRKSDMALNEKDQRMVRKIIGQLAASGAGAL</sequence>
<dbReference type="GO" id="GO:0016491">
    <property type="term" value="F:oxidoreductase activity"/>
    <property type="evidence" value="ECO:0007669"/>
    <property type="project" value="InterPro"/>
</dbReference>
<proteinExistence type="predicted"/>
<evidence type="ECO:0000313" key="4">
    <source>
        <dbReference type="EMBL" id="MBT0663335.1"/>
    </source>
</evidence>
<dbReference type="SUPFAM" id="SSF52218">
    <property type="entry name" value="Flavoproteins"/>
    <property type="match status" value="1"/>
</dbReference>
<keyword evidence="2" id="KW-0288">FMN</keyword>
<evidence type="ECO:0000259" key="3">
    <source>
        <dbReference type="Pfam" id="PF03358"/>
    </source>
</evidence>
<comment type="caution">
    <text evidence="4">The sequence shown here is derived from an EMBL/GenBank/DDBJ whole genome shotgun (WGS) entry which is preliminary data.</text>
</comment>
<dbReference type="InterPro" id="IPR051796">
    <property type="entry name" value="ISF_SsuE-like"/>
</dbReference>
<dbReference type="PANTHER" id="PTHR43278:SF4">
    <property type="entry name" value="NAD(P)H-DEPENDENT FMN-CONTAINING OXIDOREDUCTASE YWQN-RELATED"/>
    <property type="match status" value="1"/>
</dbReference>
<feature type="domain" description="NADPH-dependent FMN reductase-like" evidence="3">
    <location>
        <begin position="2"/>
        <end position="133"/>
    </location>
</feature>
<evidence type="ECO:0000313" key="5">
    <source>
        <dbReference type="Proteomes" id="UP000811899"/>
    </source>
</evidence>
<dbReference type="Pfam" id="PF03358">
    <property type="entry name" value="FMN_red"/>
    <property type="match status" value="1"/>
</dbReference>
<dbReference type="PANTHER" id="PTHR43278">
    <property type="entry name" value="NAD(P)H-DEPENDENT FMN-CONTAINING OXIDOREDUCTASE YWQN-RELATED"/>
    <property type="match status" value="1"/>
</dbReference>
<dbReference type="Proteomes" id="UP000811899">
    <property type="component" value="Unassembled WGS sequence"/>
</dbReference>
<dbReference type="InterPro" id="IPR029039">
    <property type="entry name" value="Flavoprotein-like_sf"/>
</dbReference>
<name>A0AAW4L1G3_9BACT</name>
<evidence type="ECO:0000256" key="1">
    <source>
        <dbReference type="ARBA" id="ARBA00022630"/>
    </source>
</evidence>
<evidence type="ECO:0000256" key="2">
    <source>
        <dbReference type="ARBA" id="ARBA00022643"/>
    </source>
</evidence>
<reference evidence="4 5" key="1">
    <citation type="submission" date="2021-05" db="EMBL/GenBank/DDBJ databases">
        <title>The draft genome of Geobacter pelophilus DSM 12255.</title>
        <authorList>
            <person name="Xu Z."/>
            <person name="Masuda Y."/>
            <person name="Itoh H."/>
            <person name="Senoo K."/>
        </authorList>
    </citation>
    <scope>NUCLEOTIDE SEQUENCE [LARGE SCALE GENOMIC DNA]</scope>
    <source>
        <strain evidence="4 5">DSM 12255</strain>
    </source>
</reference>
<dbReference type="InterPro" id="IPR005025">
    <property type="entry name" value="FMN_Rdtase-like_dom"/>
</dbReference>
<organism evidence="4 5">
    <name type="scientific">Geoanaerobacter pelophilus</name>
    <dbReference type="NCBI Taxonomy" id="60036"/>
    <lineage>
        <taxon>Bacteria</taxon>
        <taxon>Pseudomonadati</taxon>
        <taxon>Thermodesulfobacteriota</taxon>
        <taxon>Desulfuromonadia</taxon>
        <taxon>Geobacterales</taxon>
        <taxon>Geobacteraceae</taxon>
        <taxon>Geoanaerobacter</taxon>
    </lineage>
</organism>
<accession>A0AAW4L1G3</accession>
<dbReference type="EMBL" id="JAHCVJ010000001">
    <property type="protein sequence ID" value="MBT0663335.1"/>
    <property type="molecule type" value="Genomic_DNA"/>
</dbReference>
<gene>
    <name evidence="4" type="ORF">KI809_03385</name>
</gene>
<keyword evidence="1" id="KW-0285">Flavoprotein</keyword>